<dbReference type="EMBL" id="OZ035839">
    <property type="protein sequence ID" value="CAL1586572.1"/>
    <property type="molecule type" value="Genomic_DNA"/>
</dbReference>
<sequence length="79" mass="8668">MESKSSYVESVVKPDSEVAALRGIGTGTHLHIYTDLCDLSRGPCVRRESKLWLHGNSNKEPGENAFMGRDFDSSSLLLA</sequence>
<keyword evidence="3" id="KW-1185">Reference proteome</keyword>
<evidence type="ECO:0000313" key="3">
    <source>
        <dbReference type="Proteomes" id="UP001497482"/>
    </source>
</evidence>
<evidence type="ECO:0000313" key="2">
    <source>
        <dbReference type="EMBL" id="CAL1586572.1"/>
    </source>
</evidence>
<dbReference type="Proteomes" id="UP001497482">
    <property type="component" value="Chromosome 17"/>
</dbReference>
<feature type="region of interest" description="Disordered" evidence="1">
    <location>
        <begin position="58"/>
        <end position="79"/>
    </location>
</feature>
<gene>
    <name evidence="2" type="ORF">KC01_LOCUS16609</name>
</gene>
<evidence type="ECO:0000256" key="1">
    <source>
        <dbReference type="SAM" id="MobiDB-lite"/>
    </source>
</evidence>
<accession>A0AAV2KGA0</accession>
<reference evidence="2 3" key="1">
    <citation type="submission" date="2024-04" db="EMBL/GenBank/DDBJ databases">
        <authorList>
            <person name="Waldvogel A.-M."/>
            <person name="Schoenle A."/>
        </authorList>
    </citation>
    <scope>NUCLEOTIDE SEQUENCE [LARGE SCALE GENOMIC DNA]</scope>
</reference>
<organism evidence="2 3">
    <name type="scientific">Knipowitschia caucasica</name>
    <name type="common">Caucasian dwarf goby</name>
    <name type="synonym">Pomatoschistus caucasicus</name>
    <dbReference type="NCBI Taxonomy" id="637954"/>
    <lineage>
        <taxon>Eukaryota</taxon>
        <taxon>Metazoa</taxon>
        <taxon>Chordata</taxon>
        <taxon>Craniata</taxon>
        <taxon>Vertebrata</taxon>
        <taxon>Euteleostomi</taxon>
        <taxon>Actinopterygii</taxon>
        <taxon>Neopterygii</taxon>
        <taxon>Teleostei</taxon>
        <taxon>Neoteleostei</taxon>
        <taxon>Acanthomorphata</taxon>
        <taxon>Gobiaria</taxon>
        <taxon>Gobiiformes</taxon>
        <taxon>Gobioidei</taxon>
        <taxon>Gobiidae</taxon>
        <taxon>Gobiinae</taxon>
        <taxon>Knipowitschia</taxon>
    </lineage>
</organism>
<proteinExistence type="predicted"/>
<dbReference type="AlphaFoldDB" id="A0AAV2KGA0"/>
<protein>
    <submittedName>
        <fullName evidence="2">Uncharacterized protein</fullName>
    </submittedName>
</protein>
<name>A0AAV2KGA0_KNICA</name>